<gene>
    <name evidence="1" type="ORF">FRACYDRAFT_271907</name>
</gene>
<organism evidence="1 2">
    <name type="scientific">Fragilariopsis cylindrus CCMP1102</name>
    <dbReference type="NCBI Taxonomy" id="635003"/>
    <lineage>
        <taxon>Eukaryota</taxon>
        <taxon>Sar</taxon>
        <taxon>Stramenopiles</taxon>
        <taxon>Ochrophyta</taxon>
        <taxon>Bacillariophyta</taxon>
        <taxon>Bacillariophyceae</taxon>
        <taxon>Bacillariophycidae</taxon>
        <taxon>Bacillariales</taxon>
        <taxon>Bacillariaceae</taxon>
        <taxon>Fragilariopsis</taxon>
    </lineage>
</organism>
<name>A0A1E7EP03_9STRA</name>
<accession>A0A1E7EP03</accession>
<sequence length="62" mass="7405">MQRTPNIPVIVTLKDDEDIRKSIQKRKVDAPNINKRLADFHRELELAKKYLPKRLYFLSLKV</sequence>
<proteinExistence type="predicted"/>
<protein>
    <submittedName>
        <fullName evidence="1">Uncharacterized protein</fullName>
    </submittedName>
</protein>
<dbReference type="KEGG" id="fcy:FRACYDRAFT_271907"/>
<evidence type="ECO:0000313" key="1">
    <source>
        <dbReference type="EMBL" id="OEU07688.1"/>
    </source>
</evidence>
<dbReference type="AlphaFoldDB" id="A0A1E7EP03"/>
<dbReference type="InParanoid" id="A0A1E7EP03"/>
<dbReference type="EMBL" id="KV784384">
    <property type="protein sequence ID" value="OEU07688.1"/>
    <property type="molecule type" value="Genomic_DNA"/>
</dbReference>
<dbReference type="Proteomes" id="UP000095751">
    <property type="component" value="Unassembled WGS sequence"/>
</dbReference>
<evidence type="ECO:0000313" key="2">
    <source>
        <dbReference type="Proteomes" id="UP000095751"/>
    </source>
</evidence>
<keyword evidence="2" id="KW-1185">Reference proteome</keyword>
<reference evidence="1 2" key="1">
    <citation type="submission" date="2016-09" db="EMBL/GenBank/DDBJ databases">
        <title>Extensive genetic diversity and differential bi-allelic expression allows diatom success in the polar Southern Ocean.</title>
        <authorList>
            <consortium name="DOE Joint Genome Institute"/>
            <person name="Mock T."/>
            <person name="Otillar R.P."/>
            <person name="Strauss J."/>
            <person name="Dupont C."/>
            <person name="Frickenhaus S."/>
            <person name="Maumus F."/>
            <person name="Mcmullan M."/>
            <person name="Sanges R."/>
            <person name="Schmutz J."/>
            <person name="Toseland A."/>
            <person name="Valas R."/>
            <person name="Veluchamy A."/>
            <person name="Ward B.J."/>
            <person name="Allen A."/>
            <person name="Barry K."/>
            <person name="Falciatore A."/>
            <person name="Ferrante M."/>
            <person name="Fortunato A.E."/>
            <person name="Gloeckner G."/>
            <person name="Gruber A."/>
            <person name="Hipkin R."/>
            <person name="Janech M."/>
            <person name="Kroth P."/>
            <person name="Leese F."/>
            <person name="Lindquist E."/>
            <person name="Lyon B.R."/>
            <person name="Martin J."/>
            <person name="Mayer C."/>
            <person name="Parker M."/>
            <person name="Quesneville H."/>
            <person name="Raymond J."/>
            <person name="Uhlig C."/>
            <person name="Valentin K.U."/>
            <person name="Worden A.Z."/>
            <person name="Armbrust E.V."/>
            <person name="Bowler C."/>
            <person name="Green B."/>
            <person name="Moulton V."/>
            <person name="Van Oosterhout C."/>
            <person name="Grigoriev I."/>
        </authorList>
    </citation>
    <scope>NUCLEOTIDE SEQUENCE [LARGE SCALE GENOMIC DNA]</scope>
    <source>
        <strain evidence="1 2">CCMP1102</strain>
    </source>
</reference>